<evidence type="ECO:0000313" key="1">
    <source>
        <dbReference type="EMBL" id="KAI0032142.1"/>
    </source>
</evidence>
<evidence type="ECO:0000313" key="2">
    <source>
        <dbReference type="Proteomes" id="UP000814128"/>
    </source>
</evidence>
<protein>
    <submittedName>
        <fullName evidence="1">Dihydrofolate reductase-like domain-containing protein</fullName>
    </submittedName>
</protein>
<reference evidence="1" key="1">
    <citation type="submission" date="2021-02" db="EMBL/GenBank/DDBJ databases">
        <authorList>
            <consortium name="DOE Joint Genome Institute"/>
            <person name="Ahrendt S."/>
            <person name="Looney B.P."/>
            <person name="Miyauchi S."/>
            <person name="Morin E."/>
            <person name="Drula E."/>
            <person name="Courty P.E."/>
            <person name="Chicoki N."/>
            <person name="Fauchery L."/>
            <person name="Kohler A."/>
            <person name="Kuo A."/>
            <person name="Labutti K."/>
            <person name="Pangilinan J."/>
            <person name="Lipzen A."/>
            <person name="Riley R."/>
            <person name="Andreopoulos W."/>
            <person name="He G."/>
            <person name="Johnson J."/>
            <person name="Barry K.W."/>
            <person name="Grigoriev I.V."/>
            <person name="Nagy L."/>
            <person name="Hibbett D."/>
            <person name="Henrissat B."/>
            <person name="Matheny P.B."/>
            <person name="Labbe J."/>
            <person name="Martin F."/>
        </authorList>
    </citation>
    <scope>NUCLEOTIDE SEQUENCE</scope>
    <source>
        <strain evidence="1">EC-137</strain>
    </source>
</reference>
<comment type="caution">
    <text evidence="1">The sequence shown here is derived from an EMBL/GenBank/DDBJ whole genome shotgun (WGS) entry which is preliminary data.</text>
</comment>
<reference evidence="1" key="2">
    <citation type="journal article" date="2022" name="New Phytol.">
        <title>Evolutionary transition to the ectomycorrhizal habit in the genomes of a hyperdiverse lineage of mushroom-forming fungi.</title>
        <authorList>
            <person name="Looney B."/>
            <person name="Miyauchi S."/>
            <person name="Morin E."/>
            <person name="Drula E."/>
            <person name="Courty P.E."/>
            <person name="Kohler A."/>
            <person name="Kuo A."/>
            <person name="LaButti K."/>
            <person name="Pangilinan J."/>
            <person name="Lipzen A."/>
            <person name="Riley R."/>
            <person name="Andreopoulos W."/>
            <person name="He G."/>
            <person name="Johnson J."/>
            <person name="Nolan M."/>
            <person name="Tritt A."/>
            <person name="Barry K.W."/>
            <person name="Grigoriev I.V."/>
            <person name="Nagy L.G."/>
            <person name="Hibbett D."/>
            <person name="Henrissat B."/>
            <person name="Matheny P.B."/>
            <person name="Labbe J."/>
            <person name="Martin F.M."/>
        </authorList>
    </citation>
    <scope>NUCLEOTIDE SEQUENCE</scope>
    <source>
        <strain evidence="1">EC-137</strain>
    </source>
</reference>
<dbReference type="EMBL" id="MU273555">
    <property type="protein sequence ID" value="KAI0032142.1"/>
    <property type="molecule type" value="Genomic_DNA"/>
</dbReference>
<sequence length="281" mass="30397">MSSEAESQDPPAFLASVLGRLVSSDPTLPYVTLTFAQSLDAKVAGRGGLQLILSGNESMKMTHWMRTMHEGILIGVGTAVNDNPQLNVRHLPFPAQGGHMQHYHHPRPLVLDPNLRISPKCKLIYNASLKAGETPWIISARPAKTESAVESQDGIDWEARKAALEKTGAKVILIERDPSHMLIPNSDSSSYLSMSAVLRAIRAEGIKSVMVEGGARVILSFLHNAQEGKQLFDSLVVTVAPVIVGAHGVGYSELLDDIPGLEHVRTEALGKDVVFGMKAMR</sequence>
<keyword evidence="2" id="KW-1185">Reference proteome</keyword>
<accession>A0ACB8QKG0</accession>
<name>A0ACB8QKG0_9AGAM</name>
<dbReference type="Proteomes" id="UP000814128">
    <property type="component" value="Unassembled WGS sequence"/>
</dbReference>
<organism evidence="1 2">
    <name type="scientific">Vararia minispora EC-137</name>
    <dbReference type="NCBI Taxonomy" id="1314806"/>
    <lineage>
        <taxon>Eukaryota</taxon>
        <taxon>Fungi</taxon>
        <taxon>Dikarya</taxon>
        <taxon>Basidiomycota</taxon>
        <taxon>Agaricomycotina</taxon>
        <taxon>Agaricomycetes</taxon>
        <taxon>Russulales</taxon>
        <taxon>Lachnocladiaceae</taxon>
        <taxon>Vararia</taxon>
    </lineage>
</organism>
<gene>
    <name evidence="1" type="ORF">K488DRAFT_78637</name>
</gene>
<proteinExistence type="predicted"/>